<comment type="caution">
    <text evidence="5">The sequence shown here is derived from an EMBL/GenBank/DDBJ whole genome shotgun (WGS) entry which is preliminary data.</text>
</comment>
<dbReference type="EMBL" id="JACDQQ010002866">
    <property type="protein sequence ID" value="MBA0089185.1"/>
    <property type="molecule type" value="Genomic_DNA"/>
</dbReference>
<dbReference type="GO" id="GO:0005829">
    <property type="term" value="C:cytosol"/>
    <property type="evidence" value="ECO:0007669"/>
    <property type="project" value="TreeGrafter"/>
</dbReference>
<dbReference type="GO" id="GO:0008477">
    <property type="term" value="F:purine nucleosidase activity"/>
    <property type="evidence" value="ECO:0007669"/>
    <property type="project" value="TreeGrafter"/>
</dbReference>
<evidence type="ECO:0000259" key="4">
    <source>
        <dbReference type="Pfam" id="PF01156"/>
    </source>
</evidence>
<dbReference type="InterPro" id="IPR036452">
    <property type="entry name" value="Ribo_hydro-like"/>
</dbReference>
<keyword evidence="2" id="KW-0326">Glycosidase</keyword>
<feature type="non-terminal residue" evidence="5">
    <location>
        <position position="175"/>
    </location>
</feature>
<evidence type="ECO:0000256" key="3">
    <source>
        <dbReference type="SAM" id="MobiDB-lite"/>
    </source>
</evidence>
<evidence type="ECO:0000313" key="5">
    <source>
        <dbReference type="EMBL" id="MBA0089185.1"/>
    </source>
</evidence>
<keyword evidence="1 5" id="KW-0378">Hydrolase</keyword>
<gene>
    <name evidence="5" type="ORF">HRJ53_29695</name>
</gene>
<dbReference type="PANTHER" id="PTHR12304:SF4">
    <property type="entry name" value="URIDINE NUCLEOSIDASE"/>
    <property type="match status" value="1"/>
</dbReference>
<dbReference type="AlphaFoldDB" id="A0A7V8NXX3"/>
<dbReference type="GO" id="GO:0006152">
    <property type="term" value="P:purine nucleoside catabolic process"/>
    <property type="evidence" value="ECO:0007669"/>
    <property type="project" value="TreeGrafter"/>
</dbReference>
<dbReference type="SUPFAM" id="SSF53590">
    <property type="entry name" value="Nucleoside hydrolase"/>
    <property type="match status" value="1"/>
</dbReference>
<feature type="region of interest" description="Disordered" evidence="3">
    <location>
        <begin position="156"/>
        <end position="175"/>
    </location>
</feature>
<feature type="compositionally biased region" description="Basic and acidic residues" evidence="3">
    <location>
        <begin position="164"/>
        <end position="175"/>
    </location>
</feature>
<organism evidence="5 6">
    <name type="scientific">Candidatus Acidiferrum panamense</name>
    <dbReference type="NCBI Taxonomy" id="2741543"/>
    <lineage>
        <taxon>Bacteria</taxon>
        <taxon>Pseudomonadati</taxon>
        <taxon>Acidobacteriota</taxon>
        <taxon>Terriglobia</taxon>
        <taxon>Candidatus Acidiferrales</taxon>
        <taxon>Candidatus Acidiferrum</taxon>
    </lineage>
</organism>
<dbReference type="InterPro" id="IPR001910">
    <property type="entry name" value="Inosine/uridine_hydrolase_dom"/>
</dbReference>
<keyword evidence="6" id="KW-1185">Reference proteome</keyword>
<protein>
    <submittedName>
        <fullName evidence="5">Nucleoside hydrolase</fullName>
    </submittedName>
</protein>
<dbReference type="InterPro" id="IPR023186">
    <property type="entry name" value="IUNH"/>
</dbReference>
<dbReference type="Proteomes" id="UP000567293">
    <property type="component" value="Unassembled WGS sequence"/>
</dbReference>
<accession>A0A7V8NXX3</accession>
<proteinExistence type="predicted"/>
<reference evidence="5" key="1">
    <citation type="submission" date="2020-06" db="EMBL/GenBank/DDBJ databases">
        <title>Legume-microbial interactions unlock mineral nutrients during tropical forest succession.</title>
        <authorList>
            <person name="Epihov D.Z."/>
        </authorList>
    </citation>
    <scope>NUCLEOTIDE SEQUENCE [LARGE SCALE GENOMIC DNA]</scope>
    <source>
        <strain evidence="5">Pan2503</strain>
    </source>
</reference>
<name>A0A7V8NXX3_9BACT</name>
<dbReference type="PANTHER" id="PTHR12304">
    <property type="entry name" value="INOSINE-URIDINE PREFERRING NUCLEOSIDE HYDROLASE"/>
    <property type="match status" value="1"/>
</dbReference>
<dbReference type="Gene3D" id="3.90.245.10">
    <property type="entry name" value="Ribonucleoside hydrolase-like"/>
    <property type="match status" value="1"/>
</dbReference>
<sequence length="175" mass="18650">MLQPASKEKVIIDTDIGDDIDDAFAVALALRSPELEILGITTTSGDTEMRAKLLDRLLGEVGRADIPVAAGPATPPKTAFTQLEYAEGGHFAKPSHPAAVAFLLDQIRRNPGKITLVAIGPLVNVGAAIEKDPDTFRKLKRVVLMGGSIYRGYGDMGAGPPRGPEPEWNIKNDIP</sequence>
<evidence type="ECO:0000313" key="6">
    <source>
        <dbReference type="Proteomes" id="UP000567293"/>
    </source>
</evidence>
<evidence type="ECO:0000256" key="1">
    <source>
        <dbReference type="ARBA" id="ARBA00022801"/>
    </source>
</evidence>
<evidence type="ECO:0000256" key="2">
    <source>
        <dbReference type="ARBA" id="ARBA00023295"/>
    </source>
</evidence>
<feature type="domain" description="Inosine/uridine-preferring nucleoside hydrolase" evidence="4">
    <location>
        <begin position="10"/>
        <end position="173"/>
    </location>
</feature>
<dbReference type="Pfam" id="PF01156">
    <property type="entry name" value="IU_nuc_hydro"/>
    <property type="match status" value="1"/>
</dbReference>